<dbReference type="PROSITE" id="PS50817">
    <property type="entry name" value="INTEIN_N_TER"/>
    <property type="match status" value="1"/>
</dbReference>
<dbReference type="Pfam" id="PF20041">
    <property type="entry name" value="DUF6443"/>
    <property type="match status" value="1"/>
</dbReference>
<accession>A0ABS1FYB1</accession>
<reference evidence="3" key="1">
    <citation type="submission" date="2021-01" db="EMBL/GenBank/DDBJ databases">
        <title>Genome public.</title>
        <authorList>
            <person name="Liu C."/>
            <person name="Sun Q."/>
        </authorList>
    </citation>
    <scope>NUCLEOTIDE SEQUENCE [LARGE SCALE GENOMIC DNA]</scope>
    <source>
        <strain evidence="3">YIM B02567</strain>
    </source>
</reference>
<dbReference type="NCBIfam" id="TIGR01443">
    <property type="entry name" value="intein_Cterm"/>
    <property type="match status" value="1"/>
</dbReference>
<dbReference type="RefSeq" id="WP_200247532.1">
    <property type="nucleotide sequence ID" value="NZ_JAENHK010000010.1"/>
</dbReference>
<dbReference type="EMBL" id="JAENHK010000010">
    <property type="protein sequence ID" value="MBK1897380.1"/>
    <property type="molecule type" value="Genomic_DNA"/>
</dbReference>
<sequence length="1358" mass="151936">MKRFLNIVSIFFVVGWSYAQTNSENYVWSTTCLDADCVKKSETVQYFDGLGRLKQIVDIKASSGQKDIVTHMAYDQYGRPSKSYLPIPQPGTQNGNIYDHPLDNAAAVYGTEKIYSEQIIENSPLERIKQSFGTGSAWANKPITYNYNVNAANEVKKYSVSTTWKEGRTESPLSILGYYNEKTLLKNSVIDEDGNTAVEYKNGKGQTLLIRKNDGSKNLDTYYVYDEFNQLAYVIPPLASALGTLSLTNVANLCYQYRYDGLGRLVEKRVPGKGWEFMVYNKADQIIMSRDANLEQKKQWLLTKYDQYGRVVYTGISNNTNGRAALQTIIDANNVLYETRSTTSFTLSGMSVYYSNTASPTSIAQILSVNYYDTYPPLPTDVVVPAYILVPEQTVLSDVQNAAVNTKSLPLASYVKNIENDNWTKNYTWYDTKGRMIGTYSINHLGGFTKTEAELDFIGVVKRSNISHQRKPGENGVRIQERFVYDPQYRLKQHFHQINDRTEELLAENSYNELSQLINKKVGNNLQSIDYTYNIRGWLTDINKNQMSVSDLGGKLFAYKIKYNQKEGITNPDTVLFSGKNVTAKYNGNIAEVDWRSVENIGVNPSLTPKRYGYSYDGVNRLTAGYYQNPVNPNSKENTESIDYDPNGNITKLYRSSVIENGNIATVIDRLRYNYAGADNKLTSINDDSSNSTGYEGGAATIGYDLNGNMVNMADKGIAAINYNYLNLPDQVDYSRKPTENVTIITTYGADGAKLQKGNTTVVSGLKGSVTTVKTTDYLDGFQYLKTDTVGLTEAGSLANLETSRALEMEAYSVADPIDFPSMEALTPDLQFFPTSEGFYDYVKGQYVYQYTDHLGNVRISFARNSTGALEITDANDYYPFGMNHLKTGNSFFGSGTYKNYKFGTKELQEIGFYDFGARHYMSDIGRWFSVDPMAASNPDLTPYRYGFNNPIMFTDPTGMIEASLIEKAFNLGGSWSNKGNGFESDSFIKLGYNGDYMSLNTKLDQITLDEGVAGEELLEGISFDGKGNSKTWNKGYNLNYNYFMMRSKISGALGTMSYNNAESFLQYQIETTKVGQSVSAAEKFLFLELPGSMVGGELVSAAWRAAGLSRYICGPLGRLTNGLIKICFTEGTLVAVENGTKKIEDIKEGDRVWSYNEETGKKELKKVVELSHNTSSSLVKVLVNGTEITCTPEHPFYVNGIWIEAKSLMEGMLLTTLDGGTSPVESIKFLDSKVKVYNFEVEGNHNYYVSDKRILVHNTCWTERMAQFLEYAANIETKSLTSQEATLKHLEGVLKFLDKTRTDDRVIKLVGEMGKNVDIVDGKMIIKQFKAGNSTVINPDGGFGIYRNGKLVIDKFK</sequence>
<dbReference type="PANTHER" id="PTHR32305:SF15">
    <property type="entry name" value="PROTEIN RHSA-RELATED"/>
    <property type="match status" value="1"/>
</dbReference>
<name>A0ABS1FYB1_9FLAO</name>
<dbReference type="Pfam" id="PF07591">
    <property type="entry name" value="PT-HINT"/>
    <property type="match status" value="1"/>
</dbReference>
<dbReference type="PROSITE" id="PS50818">
    <property type="entry name" value="INTEIN_C_TER"/>
    <property type="match status" value="1"/>
</dbReference>
<dbReference type="InterPro" id="IPR036844">
    <property type="entry name" value="Hint_dom_sf"/>
</dbReference>
<organism evidence="2 3">
    <name type="scientific">Chryseobacterium paridis</name>
    <dbReference type="NCBI Taxonomy" id="2800328"/>
    <lineage>
        <taxon>Bacteria</taxon>
        <taxon>Pseudomonadati</taxon>
        <taxon>Bacteroidota</taxon>
        <taxon>Flavobacteriia</taxon>
        <taxon>Flavobacteriales</taxon>
        <taxon>Weeksellaceae</taxon>
        <taxon>Chryseobacterium group</taxon>
        <taxon>Chryseobacterium</taxon>
    </lineage>
</organism>
<dbReference type="NCBIfam" id="TIGR01445">
    <property type="entry name" value="intein_Nterm"/>
    <property type="match status" value="1"/>
</dbReference>
<dbReference type="CDD" id="cd00081">
    <property type="entry name" value="Hint"/>
    <property type="match status" value="1"/>
</dbReference>
<gene>
    <name evidence="2" type="ORF">JHL15_16565</name>
</gene>
<dbReference type="InterPro" id="IPR045619">
    <property type="entry name" value="DUF6443"/>
</dbReference>
<dbReference type="Gene3D" id="2.180.10.10">
    <property type="entry name" value="RHS repeat-associated core"/>
    <property type="match status" value="1"/>
</dbReference>
<dbReference type="NCBIfam" id="TIGR03696">
    <property type="entry name" value="Rhs_assc_core"/>
    <property type="match status" value="1"/>
</dbReference>
<keyword evidence="3" id="KW-1185">Reference proteome</keyword>
<proteinExistence type="predicted"/>
<dbReference type="InterPro" id="IPR006141">
    <property type="entry name" value="Intein_N"/>
</dbReference>
<dbReference type="SMART" id="SM00306">
    <property type="entry name" value="HintN"/>
    <property type="match status" value="1"/>
</dbReference>
<dbReference type="InterPro" id="IPR050708">
    <property type="entry name" value="T6SS_VgrG/RHS"/>
</dbReference>
<feature type="domain" description="Hint" evidence="1">
    <location>
        <begin position="1126"/>
        <end position="1219"/>
    </location>
</feature>
<dbReference type="InterPro" id="IPR003587">
    <property type="entry name" value="Hint_dom_N"/>
</dbReference>
<dbReference type="InterPro" id="IPR022385">
    <property type="entry name" value="Rhs_assc_core"/>
</dbReference>
<dbReference type="PANTHER" id="PTHR32305">
    <property type="match status" value="1"/>
</dbReference>
<dbReference type="InterPro" id="IPR030934">
    <property type="entry name" value="Intein_C"/>
</dbReference>
<dbReference type="Proteomes" id="UP000628669">
    <property type="component" value="Unassembled WGS sequence"/>
</dbReference>
<comment type="caution">
    <text evidence="2">The sequence shown here is derived from an EMBL/GenBank/DDBJ whole genome shotgun (WGS) entry which is preliminary data.</text>
</comment>
<dbReference type="SUPFAM" id="SSF51294">
    <property type="entry name" value="Hedgehog/intein (Hint) domain"/>
    <property type="match status" value="1"/>
</dbReference>
<evidence type="ECO:0000313" key="3">
    <source>
        <dbReference type="Proteomes" id="UP000628669"/>
    </source>
</evidence>
<dbReference type="Gene3D" id="2.170.16.10">
    <property type="entry name" value="Hedgehog/Intein (Hint) domain"/>
    <property type="match status" value="1"/>
</dbReference>
<evidence type="ECO:0000313" key="2">
    <source>
        <dbReference type="EMBL" id="MBK1897380.1"/>
    </source>
</evidence>
<evidence type="ECO:0000259" key="1">
    <source>
        <dbReference type="SMART" id="SM00306"/>
    </source>
</evidence>
<protein>
    <submittedName>
        <fullName evidence="2">RHS repeat-associated core domain-containing protein</fullName>
    </submittedName>
</protein>